<keyword evidence="4" id="KW-1185">Reference proteome</keyword>
<comment type="caution">
    <text evidence="3">The sequence shown here is derived from an EMBL/GenBank/DDBJ whole genome shotgun (WGS) entry which is preliminary data.</text>
</comment>
<dbReference type="InterPro" id="IPR000906">
    <property type="entry name" value="ZU5_dom"/>
</dbReference>
<gene>
    <name evidence="3" type="ORF">XAT740_LOCUS59745</name>
</gene>
<evidence type="ECO:0000313" key="3">
    <source>
        <dbReference type="EMBL" id="CAF1676722.1"/>
    </source>
</evidence>
<dbReference type="EMBL" id="CAJNOR010014094">
    <property type="protein sequence ID" value="CAF1676722.1"/>
    <property type="molecule type" value="Genomic_DNA"/>
</dbReference>
<reference evidence="3" key="1">
    <citation type="submission" date="2021-02" db="EMBL/GenBank/DDBJ databases">
        <authorList>
            <person name="Nowell W R."/>
        </authorList>
    </citation>
    <scope>NUCLEOTIDE SEQUENCE</scope>
</reference>
<evidence type="ECO:0000313" key="4">
    <source>
        <dbReference type="Proteomes" id="UP000663828"/>
    </source>
</evidence>
<proteinExistence type="predicted"/>
<sequence length="224" mass="24608">IVSSSSGTLVSSSALNVIVYSSISIGALIFLLLTILFFLICWRRRQRSTSKKGLPKCIVSKGTSSNGSSHLGVCHSDKTEYPFYYSIQQDTTSTRSCASQNNSVSLTNFDSGLEKEKLLLLNESPLNRQIYAAKSSVHPATLSTTSYASHHIRYPSLASQSITNENHLNLIYENILQSLPEHTDLRYFAVSILNNKGCRLEIPNTGVSLIIPEDAVLLDGDHLV</sequence>
<feature type="transmembrane region" description="Helical" evidence="1">
    <location>
        <begin position="17"/>
        <end position="42"/>
    </location>
</feature>
<keyword evidence="1" id="KW-0812">Transmembrane</keyword>
<evidence type="ECO:0000259" key="2">
    <source>
        <dbReference type="Pfam" id="PF00791"/>
    </source>
</evidence>
<dbReference type="AlphaFoldDB" id="A0A816GL50"/>
<dbReference type="Proteomes" id="UP000663828">
    <property type="component" value="Unassembled WGS sequence"/>
</dbReference>
<feature type="non-terminal residue" evidence="3">
    <location>
        <position position="224"/>
    </location>
</feature>
<keyword evidence="1" id="KW-1133">Transmembrane helix</keyword>
<protein>
    <recommendedName>
        <fullName evidence="2">ZU5 domain-containing protein</fullName>
    </recommendedName>
</protein>
<accession>A0A816GL50</accession>
<feature type="non-terminal residue" evidence="3">
    <location>
        <position position="1"/>
    </location>
</feature>
<organism evidence="3 4">
    <name type="scientific">Adineta ricciae</name>
    <name type="common">Rotifer</name>
    <dbReference type="NCBI Taxonomy" id="249248"/>
    <lineage>
        <taxon>Eukaryota</taxon>
        <taxon>Metazoa</taxon>
        <taxon>Spiralia</taxon>
        <taxon>Gnathifera</taxon>
        <taxon>Rotifera</taxon>
        <taxon>Eurotatoria</taxon>
        <taxon>Bdelloidea</taxon>
        <taxon>Adinetida</taxon>
        <taxon>Adinetidae</taxon>
        <taxon>Adineta</taxon>
    </lineage>
</organism>
<dbReference type="Pfam" id="PF00791">
    <property type="entry name" value="ZU5"/>
    <property type="match status" value="1"/>
</dbReference>
<feature type="domain" description="ZU5" evidence="2">
    <location>
        <begin position="191"/>
        <end position="216"/>
    </location>
</feature>
<evidence type="ECO:0000256" key="1">
    <source>
        <dbReference type="SAM" id="Phobius"/>
    </source>
</evidence>
<name>A0A816GL50_ADIRI</name>
<keyword evidence="1" id="KW-0472">Membrane</keyword>